<accession>A0A7J3SLM1</accession>
<dbReference type="EMBL" id="DTLS01000125">
    <property type="protein sequence ID" value="HGZ60417.1"/>
    <property type="molecule type" value="Genomic_DNA"/>
</dbReference>
<comment type="caution">
    <text evidence="2">The sequence shown here is derived from an EMBL/GenBank/DDBJ whole genome shotgun (WGS) entry which is preliminary data.</text>
</comment>
<evidence type="ECO:0000259" key="1">
    <source>
        <dbReference type="Pfam" id="PF17146"/>
    </source>
</evidence>
<dbReference type="GO" id="GO:0003677">
    <property type="term" value="F:DNA binding"/>
    <property type="evidence" value="ECO:0007669"/>
    <property type="project" value="UniProtKB-KW"/>
</dbReference>
<sequence length="132" mass="15094">MRESSEEDVAIVFDTAAFLAGLHLLIKEKIFTVEEVIREVKDSYSSTRLIYGLEADRVEILDVEKNAFPITLPDRLKEKLSETDLKVISLALLLRSEGKDVLVFTDDYALQQSLRMLGINFKPVRHRGIKEK</sequence>
<dbReference type="AlphaFoldDB" id="A0A7J3SLM1"/>
<reference evidence="2" key="1">
    <citation type="journal article" date="2020" name="mSystems">
        <title>Genome- and Community-Level Interaction Insights into Carbon Utilization and Element Cycling Functions of Hydrothermarchaeota in Hydrothermal Sediment.</title>
        <authorList>
            <person name="Zhou Z."/>
            <person name="Liu Y."/>
            <person name="Xu W."/>
            <person name="Pan J."/>
            <person name="Luo Z.H."/>
            <person name="Li M."/>
        </authorList>
    </citation>
    <scope>NUCLEOTIDE SEQUENCE [LARGE SCALE GENOMIC DNA]</scope>
    <source>
        <strain evidence="2">SpSt-885</strain>
    </source>
</reference>
<dbReference type="InterPro" id="IPR033411">
    <property type="entry name" value="Ribonuclease_PIN"/>
</dbReference>
<dbReference type="Gene3D" id="3.40.50.1010">
    <property type="entry name" value="5'-nuclease"/>
    <property type="match status" value="1"/>
</dbReference>
<keyword evidence="2" id="KW-0238">DNA-binding</keyword>
<proteinExistence type="predicted"/>
<evidence type="ECO:0000313" key="2">
    <source>
        <dbReference type="EMBL" id="HGZ60417.1"/>
    </source>
</evidence>
<protein>
    <submittedName>
        <fullName evidence="2">DNA-binding protein</fullName>
    </submittedName>
</protein>
<dbReference type="Pfam" id="PF17146">
    <property type="entry name" value="PIN_6"/>
    <property type="match status" value="1"/>
</dbReference>
<gene>
    <name evidence="2" type="ORF">ENW83_04340</name>
</gene>
<name>A0A7J3SLM1_9CREN</name>
<feature type="domain" description="Ribonuclease PIN" evidence="1">
    <location>
        <begin position="11"/>
        <end position="93"/>
    </location>
</feature>
<organism evidence="2">
    <name type="scientific">Fervidicoccus fontis</name>
    <dbReference type="NCBI Taxonomy" id="683846"/>
    <lineage>
        <taxon>Archaea</taxon>
        <taxon>Thermoproteota</taxon>
        <taxon>Thermoprotei</taxon>
        <taxon>Fervidicoccales</taxon>
        <taxon>Fervidicoccaceae</taxon>
        <taxon>Fervidicoccus</taxon>
    </lineage>
</organism>